<feature type="region of interest" description="Disordered" evidence="6">
    <location>
        <begin position="200"/>
        <end position="219"/>
    </location>
</feature>
<feature type="region of interest" description="Disordered" evidence="6">
    <location>
        <begin position="75"/>
        <end position="100"/>
    </location>
</feature>
<dbReference type="PANTHER" id="PTHR45948:SF2">
    <property type="entry name" value="DUAL SPECIFICITY PROTEIN PHOSPHATASE"/>
    <property type="match status" value="1"/>
</dbReference>
<evidence type="ECO:0000256" key="3">
    <source>
        <dbReference type="ARBA" id="ARBA00022912"/>
    </source>
</evidence>
<protein>
    <recommendedName>
        <fullName evidence="11">Protein-tyrosine-phosphatase</fullName>
    </recommendedName>
</protein>
<keyword evidence="3" id="KW-0904">Protein phosphatase</keyword>
<dbReference type="PROSITE" id="PS50054">
    <property type="entry name" value="TYR_PHOSPHATASE_DUAL"/>
    <property type="match status" value="1"/>
</dbReference>
<comment type="catalytic activity">
    <reaction evidence="4">
        <text>O-phospho-L-seryl-[protein] + H2O = L-seryl-[protein] + phosphate</text>
        <dbReference type="Rhea" id="RHEA:20629"/>
        <dbReference type="Rhea" id="RHEA-COMP:9863"/>
        <dbReference type="Rhea" id="RHEA-COMP:11604"/>
        <dbReference type="ChEBI" id="CHEBI:15377"/>
        <dbReference type="ChEBI" id="CHEBI:29999"/>
        <dbReference type="ChEBI" id="CHEBI:43474"/>
        <dbReference type="ChEBI" id="CHEBI:83421"/>
        <dbReference type="EC" id="3.1.3.16"/>
    </reaction>
</comment>
<evidence type="ECO:0008006" key="11">
    <source>
        <dbReference type="Google" id="ProtNLM"/>
    </source>
</evidence>
<gene>
    <name evidence="9" type="ORF">EVOR1521_LOCUS30921</name>
</gene>
<evidence type="ECO:0000256" key="1">
    <source>
        <dbReference type="ARBA" id="ARBA00008601"/>
    </source>
</evidence>
<dbReference type="SUPFAM" id="SSF52799">
    <property type="entry name" value="(Phosphotyrosine protein) phosphatases II"/>
    <property type="match status" value="1"/>
</dbReference>
<dbReference type="PANTHER" id="PTHR45948">
    <property type="entry name" value="DUAL SPECIFICITY PROTEIN PHOSPHATASE DDB_G0269404-RELATED"/>
    <property type="match status" value="1"/>
</dbReference>
<dbReference type="InterPro" id="IPR020422">
    <property type="entry name" value="TYR_PHOSPHATASE_DUAL_dom"/>
</dbReference>
<dbReference type="PROSITE" id="PS50056">
    <property type="entry name" value="TYR_PHOSPHATASE_2"/>
    <property type="match status" value="1"/>
</dbReference>
<evidence type="ECO:0000256" key="6">
    <source>
        <dbReference type="SAM" id="MobiDB-lite"/>
    </source>
</evidence>
<dbReference type="Pfam" id="PF00782">
    <property type="entry name" value="DSPc"/>
    <property type="match status" value="1"/>
</dbReference>
<comment type="similarity">
    <text evidence="1">Belongs to the protein-tyrosine phosphatase family. Non-receptor class dual specificity subfamily.</text>
</comment>
<comment type="caution">
    <text evidence="9">The sequence shown here is derived from an EMBL/GenBank/DDBJ whole genome shotgun (WGS) entry which is preliminary data.</text>
</comment>
<dbReference type="InterPro" id="IPR000340">
    <property type="entry name" value="Dual-sp_phosphatase_cat-dom"/>
</dbReference>
<evidence type="ECO:0000313" key="9">
    <source>
        <dbReference type="EMBL" id="CAJ1409962.1"/>
    </source>
</evidence>
<reference evidence="9" key="1">
    <citation type="submission" date="2023-08" db="EMBL/GenBank/DDBJ databases">
        <authorList>
            <person name="Chen Y."/>
            <person name="Shah S."/>
            <person name="Dougan E. K."/>
            <person name="Thang M."/>
            <person name="Chan C."/>
        </authorList>
    </citation>
    <scope>NUCLEOTIDE SEQUENCE</scope>
</reference>
<dbReference type="GO" id="GO:0004722">
    <property type="term" value="F:protein serine/threonine phosphatase activity"/>
    <property type="evidence" value="ECO:0007669"/>
    <property type="project" value="UniProtKB-EC"/>
</dbReference>
<comment type="catalytic activity">
    <reaction evidence="5">
        <text>O-phospho-L-threonyl-[protein] + H2O = L-threonyl-[protein] + phosphate</text>
        <dbReference type="Rhea" id="RHEA:47004"/>
        <dbReference type="Rhea" id="RHEA-COMP:11060"/>
        <dbReference type="Rhea" id="RHEA-COMP:11605"/>
        <dbReference type="ChEBI" id="CHEBI:15377"/>
        <dbReference type="ChEBI" id="CHEBI:30013"/>
        <dbReference type="ChEBI" id="CHEBI:43474"/>
        <dbReference type="ChEBI" id="CHEBI:61977"/>
        <dbReference type="EC" id="3.1.3.16"/>
    </reaction>
</comment>
<evidence type="ECO:0000313" key="10">
    <source>
        <dbReference type="Proteomes" id="UP001178507"/>
    </source>
</evidence>
<sequence>MDSADGVPDPLDPEAAKELPEANEIIEGLWVGSADAGTEATVGPNSRQIAYVLNVGGCVTPVIFAALARAIAEEGYPEDADEDDQELSSGGRSRGHTYTHNGVETLALPMDDYGRTPLTEDLLSRLLGFIEHGLQARKNVLVHCRLGVNRSVTVACAFLVRRRGFSVEEALQLLGAKRPGARPNEAYCAQLYAMERGEVAEPSAESEEDWDVAAMQSPA</sequence>
<dbReference type="EMBL" id="CAUJNA010003796">
    <property type="protein sequence ID" value="CAJ1409962.1"/>
    <property type="molecule type" value="Genomic_DNA"/>
</dbReference>
<dbReference type="FunFam" id="3.90.190.10:FF:000157">
    <property type="entry name" value="Protein-tyrosine phosphatase"/>
    <property type="match status" value="1"/>
</dbReference>
<feature type="domain" description="Tyrosine specific protein phosphatases" evidence="8">
    <location>
        <begin position="120"/>
        <end position="181"/>
    </location>
</feature>
<evidence type="ECO:0000256" key="2">
    <source>
        <dbReference type="ARBA" id="ARBA00022801"/>
    </source>
</evidence>
<dbReference type="Proteomes" id="UP001178507">
    <property type="component" value="Unassembled WGS sequence"/>
</dbReference>
<dbReference type="SMART" id="SM00195">
    <property type="entry name" value="DSPc"/>
    <property type="match status" value="1"/>
</dbReference>
<dbReference type="CDD" id="cd14498">
    <property type="entry name" value="DSP"/>
    <property type="match status" value="1"/>
</dbReference>
<organism evidence="9 10">
    <name type="scientific">Effrenium voratum</name>
    <dbReference type="NCBI Taxonomy" id="2562239"/>
    <lineage>
        <taxon>Eukaryota</taxon>
        <taxon>Sar</taxon>
        <taxon>Alveolata</taxon>
        <taxon>Dinophyceae</taxon>
        <taxon>Suessiales</taxon>
        <taxon>Symbiodiniaceae</taxon>
        <taxon>Effrenium</taxon>
    </lineage>
</organism>
<dbReference type="InterPro" id="IPR029021">
    <property type="entry name" value="Prot-tyrosine_phosphatase-like"/>
</dbReference>
<dbReference type="InterPro" id="IPR000387">
    <property type="entry name" value="Tyr_Pase_dom"/>
</dbReference>
<evidence type="ECO:0000256" key="5">
    <source>
        <dbReference type="ARBA" id="ARBA00048336"/>
    </source>
</evidence>
<evidence type="ECO:0000256" key="4">
    <source>
        <dbReference type="ARBA" id="ARBA00047761"/>
    </source>
</evidence>
<evidence type="ECO:0000259" key="8">
    <source>
        <dbReference type="PROSITE" id="PS50056"/>
    </source>
</evidence>
<dbReference type="GO" id="GO:0007165">
    <property type="term" value="P:signal transduction"/>
    <property type="evidence" value="ECO:0007669"/>
    <property type="project" value="TreeGrafter"/>
</dbReference>
<proteinExistence type="inferred from homology"/>
<evidence type="ECO:0000259" key="7">
    <source>
        <dbReference type="PROSITE" id="PS50054"/>
    </source>
</evidence>
<accession>A0AA36JQN5</accession>
<feature type="compositionally biased region" description="Acidic residues" evidence="6">
    <location>
        <begin position="75"/>
        <end position="86"/>
    </location>
</feature>
<keyword evidence="10" id="KW-1185">Reference proteome</keyword>
<dbReference type="GO" id="GO:0004725">
    <property type="term" value="F:protein tyrosine phosphatase activity"/>
    <property type="evidence" value="ECO:0007669"/>
    <property type="project" value="TreeGrafter"/>
</dbReference>
<dbReference type="Gene3D" id="3.90.190.10">
    <property type="entry name" value="Protein tyrosine phosphatase superfamily"/>
    <property type="match status" value="1"/>
</dbReference>
<dbReference type="AlphaFoldDB" id="A0AA36JQN5"/>
<feature type="domain" description="Tyrosine-protein phosphatase" evidence="7">
    <location>
        <begin position="21"/>
        <end position="200"/>
    </location>
</feature>
<dbReference type="GO" id="GO:0005829">
    <property type="term" value="C:cytosol"/>
    <property type="evidence" value="ECO:0007669"/>
    <property type="project" value="TreeGrafter"/>
</dbReference>
<feature type="compositionally biased region" description="Polar residues" evidence="6">
    <location>
        <begin position="87"/>
        <end position="100"/>
    </location>
</feature>
<name>A0AA36JQN5_9DINO</name>
<keyword evidence="2" id="KW-0378">Hydrolase</keyword>